<dbReference type="InterPro" id="IPR003148">
    <property type="entry name" value="RCK_N"/>
</dbReference>
<evidence type="ECO:0000256" key="9">
    <source>
        <dbReference type="ARBA" id="ARBA00023136"/>
    </source>
</evidence>
<dbReference type="GO" id="GO:0005228">
    <property type="term" value="F:intracellular sodium-activated potassium channel activity"/>
    <property type="evidence" value="ECO:0007669"/>
    <property type="project" value="TreeGrafter"/>
</dbReference>
<dbReference type="Pfam" id="PF22614">
    <property type="entry name" value="Slo-like_RCK"/>
    <property type="match status" value="1"/>
</dbReference>
<name>A0A182S9B9_9DIPT</name>
<dbReference type="PANTHER" id="PTHR10027">
    <property type="entry name" value="CALCIUM-ACTIVATED POTASSIUM CHANNEL ALPHA CHAIN"/>
    <property type="match status" value="1"/>
</dbReference>
<evidence type="ECO:0000256" key="2">
    <source>
        <dbReference type="ARBA" id="ARBA00022448"/>
    </source>
</evidence>
<keyword evidence="7" id="KW-1133">Transmembrane helix</keyword>
<evidence type="ECO:0000256" key="1">
    <source>
        <dbReference type="ARBA" id="ARBA00004141"/>
    </source>
</evidence>
<keyword evidence="4" id="KW-0812">Transmembrane</keyword>
<keyword evidence="8" id="KW-0406">Ion transport</keyword>
<evidence type="ECO:0000313" key="12">
    <source>
        <dbReference type="EnsemblMetazoa" id="AMAM002270-PA"/>
    </source>
</evidence>
<dbReference type="Proteomes" id="UP000075901">
    <property type="component" value="Unassembled WGS sequence"/>
</dbReference>
<sequence length="144" mass="16396">MCFLLKEKKPLCCLQLAQVCEHCSYRNAKEYQWQNKTIILAADYASNGIYNFIIPLRAHFRSKTSLNPIILLLERRPDIAFLDAISYFPLVYWMLGSIDCLDDLLRAGITLAENVVVVNKELSNSAEEDTLADCNTIVAVQTMF</sequence>
<feature type="domain" description="RCK N-terminal" evidence="11">
    <location>
        <begin position="34"/>
        <end position="143"/>
    </location>
</feature>
<evidence type="ECO:0000256" key="6">
    <source>
        <dbReference type="ARBA" id="ARBA00022958"/>
    </source>
</evidence>
<evidence type="ECO:0000256" key="8">
    <source>
        <dbReference type="ARBA" id="ARBA00023065"/>
    </source>
</evidence>
<reference evidence="12" key="2">
    <citation type="submission" date="2020-05" db="UniProtKB">
        <authorList>
            <consortium name="EnsemblMetazoa"/>
        </authorList>
    </citation>
    <scope>IDENTIFICATION</scope>
    <source>
        <strain evidence="12">maculatus3</strain>
    </source>
</reference>
<keyword evidence="9" id="KW-0472">Membrane</keyword>
<dbReference type="PANTHER" id="PTHR10027:SF10">
    <property type="entry name" value="SLOWPOKE 2, ISOFORM D"/>
    <property type="match status" value="1"/>
</dbReference>
<evidence type="ECO:0000313" key="13">
    <source>
        <dbReference type="Proteomes" id="UP000075901"/>
    </source>
</evidence>
<dbReference type="GO" id="GO:0005886">
    <property type="term" value="C:plasma membrane"/>
    <property type="evidence" value="ECO:0007669"/>
    <property type="project" value="TreeGrafter"/>
</dbReference>
<dbReference type="AlphaFoldDB" id="A0A182S9B9"/>
<evidence type="ECO:0000259" key="11">
    <source>
        <dbReference type="Pfam" id="PF22614"/>
    </source>
</evidence>
<dbReference type="InterPro" id="IPR047871">
    <property type="entry name" value="K_chnl_Slo-like"/>
</dbReference>
<evidence type="ECO:0000256" key="5">
    <source>
        <dbReference type="ARBA" id="ARBA00022826"/>
    </source>
</evidence>
<keyword evidence="6" id="KW-0630">Potassium</keyword>
<reference evidence="13" key="1">
    <citation type="submission" date="2013-09" db="EMBL/GenBank/DDBJ databases">
        <title>The Genome Sequence of Anopheles maculatus species B.</title>
        <authorList>
            <consortium name="The Broad Institute Genomics Platform"/>
            <person name="Neafsey D.E."/>
            <person name="Besansky N."/>
            <person name="Howell P."/>
            <person name="Walton C."/>
            <person name="Young S.K."/>
            <person name="Zeng Q."/>
            <person name="Gargeya S."/>
            <person name="Fitzgerald M."/>
            <person name="Haas B."/>
            <person name="Abouelleil A."/>
            <person name="Allen A.W."/>
            <person name="Alvarado L."/>
            <person name="Arachchi H.M."/>
            <person name="Berlin A.M."/>
            <person name="Chapman S.B."/>
            <person name="Gainer-Dewar J."/>
            <person name="Goldberg J."/>
            <person name="Griggs A."/>
            <person name="Gujja S."/>
            <person name="Hansen M."/>
            <person name="Howarth C."/>
            <person name="Imamovic A."/>
            <person name="Ireland A."/>
            <person name="Larimer J."/>
            <person name="McCowan C."/>
            <person name="Murphy C."/>
            <person name="Pearson M."/>
            <person name="Poon T.W."/>
            <person name="Priest M."/>
            <person name="Roberts A."/>
            <person name="Saif S."/>
            <person name="Shea T."/>
            <person name="Sisk P."/>
            <person name="Sykes S."/>
            <person name="Wortman J."/>
            <person name="Nusbaum C."/>
            <person name="Birren B."/>
        </authorList>
    </citation>
    <scope>NUCLEOTIDE SEQUENCE [LARGE SCALE GENOMIC DNA]</scope>
    <source>
        <strain evidence="13">maculatus3</strain>
    </source>
</reference>
<keyword evidence="2" id="KW-0813">Transport</keyword>
<accession>A0A182S9B9</accession>
<evidence type="ECO:0000256" key="3">
    <source>
        <dbReference type="ARBA" id="ARBA00022538"/>
    </source>
</evidence>
<evidence type="ECO:0000256" key="4">
    <source>
        <dbReference type="ARBA" id="ARBA00022692"/>
    </source>
</evidence>
<dbReference type="VEuPathDB" id="VectorBase:AMAM002270"/>
<comment type="subcellular location">
    <subcellularLocation>
        <location evidence="1">Membrane</location>
        <topology evidence="1">Multi-pass membrane protein</topology>
    </subcellularLocation>
</comment>
<dbReference type="EnsemblMetazoa" id="AMAM002270-RA">
    <property type="protein sequence ID" value="AMAM002270-PA"/>
    <property type="gene ID" value="AMAM002270"/>
</dbReference>
<keyword evidence="5" id="KW-0631">Potassium channel</keyword>
<keyword evidence="10" id="KW-0407">Ion channel</keyword>
<proteinExistence type="predicted"/>
<evidence type="ECO:0000256" key="7">
    <source>
        <dbReference type="ARBA" id="ARBA00022989"/>
    </source>
</evidence>
<keyword evidence="13" id="KW-1185">Reference proteome</keyword>
<protein>
    <recommendedName>
        <fullName evidence="11">RCK N-terminal domain-containing protein</fullName>
    </recommendedName>
</protein>
<keyword evidence="3" id="KW-0633">Potassium transport</keyword>
<dbReference type="GO" id="GO:0015271">
    <property type="term" value="F:outward rectifier potassium channel activity"/>
    <property type="evidence" value="ECO:0007669"/>
    <property type="project" value="TreeGrafter"/>
</dbReference>
<organism evidence="12 13">
    <name type="scientific">Anopheles maculatus</name>
    <dbReference type="NCBI Taxonomy" id="74869"/>
    <lineage>
        <taxon>Eukaryota</taxon>
        <taxon>Metazoa</taxon>
        <taxon>Ecdysozoa</taxon>
        <taxon>Arthropoda</taxon>
        <taxon>Hexapoda</taxon>
        <taxon>Insecta</taxon>
        <taxon>Pterygota</taxon>
        <taxon>Neoptera</taxon>
        <taxon>Endopterygota</taxon>
        <taxon>Diptera</taxon>
        <taxon>Nematocera</taxon>
        <taxon>Culicoidea</taxon>
        <taxon>Culicidae</taxon>
        <taxon>Anophelinae</taxon>
        <taxon>Anopheles</taxon>
        <taxon>Anopheles maculatus group</taxon>
    </lineage>
</organism>
<evidence type="ECO:0000256" key="10">
    <source>
        <dbReference type="ARBA" id="ARBA00023303"/>
    </source>
</evidence>